<protein>
    <recommendedName>
        <fullName evidence="2">BrnT family toxin</fullName>
    </recommendedName>
</protein>
<evidence type="ECO:0000313" key="1">
    <source>
        <dbReference type="EMBL" id="KUG27798.1"/>
    </source>
</evidence>
<comment type="caution">
    <text evidence="1">The sequence shown here is derived from an EMBL/GenBank/DDBJ whole genome shotgun (WGS) entry which is preliminary data.</text>
</comment>
<proteinExistence type="predicted"/>
<dbReference type="InterPro" id="IPR038573">
    <property type="entry name" value="BrnT_sf"/>
</dbReference>
<sequence length="89" mass="10293">MPMQFEWDETKRLANIAKHGLDFVEAVAVLEEMPTFFLDDRFDYGEPRCIAIGEAKGRVLVVVFTIRAGVFRIISVRKANARERREYAD</sequence>
<dbReference type="Gene3D" id="3.10.450.530">
    <property type="entry name" value="Ribonuclease toxin, BrnT, of type II toxin-antitoxin system"/>
    <property type="match status" value="1"/>
</dbReference>
<accession>A0A0W8G3Y4</accession>
<gene>
    <name evidence="1" type="ORF">ASZ90_002348</name>
</gene>
<organism evidence="1">
    <name type="scientific">hydrocarbon metagenome</name>
    <dbReference type="NCBI Taxonomy" id="938273"/>
    <lineage>
        <taxon>unclassified sequences</taxon>
        <taxon>metagenomes</taxon>
        <taxon>ecological metagenomes</taxon>
    </lineage>
</organism>
<dbReference type="EMBL" id="LNQE01000288">
    <property type="protein sequence ID" value="KUG27798.1"/>
    <property type="molecule type" value="Genomic_DNA"/>
</dbReference>
<name>A0A0W8G3Y4_9ZZZZ</name>
<dbReference type="InterPro" id="IPR007460">
    <property type="entry name" value="BrnT_toxin"/>
</dbReference>
<dbReference type="AlphaFoldDB" id="A0A0W8G3Y4"/>
<dbReference type="Pfam" id="PF04365">
    <property type="entry name" value="BrnT_toxin"/>
    <property type="match status" value="1"/>
</dbReference>
<reference evidence="1" key="1">
    <citation type="journal article" date="2015" name="Proc. Natl. Acad. Sci. U.S.A.">
        <title>Networks of energetic and metabolic interactions define dynamics in microbial communities.</title>
        <authorList>
            <person name="Embree M."/>
            <person name="Liu J.K."/>
            <person name="Al-Bassam M.M."/>
            <person name="Zengler K."/>
        </authorList>
    </citation>
    <scope>NUCLEOTIDE SEQUENCE</scope>
</reference>
<evidence type="ECO:0008006" key="2">
    <source>
        <dbReference type="Google" id="ProtNLM"/>
    </source>
</evidence>